<feature type="transmembrane region" description="Helical" evidence="1">
    <location>
        <begin position="46"/>
        <end position="64"/>
    </location>
</feature>
<keyword evidence="3" id="KW-1185">Reference proteome</keyword>
<evidence type="ECO:0000313" key="2">
    <source>
        <dbReference type="EMBL" id="WUV47109.1"/>
    </source>
</evidence>
<evidence type="ECO:0000256" key="1">
    <source>
        <dbReference type="SAM" id="Phobius"/>
    </source>
</evidence>
<feature type="transmembrane region" description="Helical" evidence="1">
    <location>
        <begin position="71"/>
        <end position="94"/>
    </location>
</feature>
<name>A0ABZ1YV50_9NOCA</name>
<protein>
    <submittedName>
        <fullName evidence="2">DUF4345 domain-containing protein</fullName>
    </submittedName>
</protein>
<evidence type="ECO:0000313" key="3">
    <source>
        <dbReference type="Proteomes" id="UP001432062"/>
    </source>
</evidence>
<organism evidence="2 3">
    <name type="scientific">Nocardia vinacea</name>
    <dbReference type="NCBI Taxonomy" id="96468"/>
    <lineage>
        <taxon>Bacteria</taxon>
        <taxon>Bacillati</taxon>
        <taxon>Actinomycetota</taxon>
        <taxon>Actinomycetes</taxon>
        <taxon>Mycobacteriales</taxon>
        <taxon>Nocardiaceae</taxon>
        <taxon>Nocardia</taxon>
    </lineage>
</organism>
<keyword evidence="1" id="KW-0812">Transmembrane</keyword>
<keyword evidence="1" id="KW-1133">Transmembrane helix</keyword>
<dbReference type="EMBL" id="CP109441">
    <property type="protein sequence ID" value="WUV47109.1"/>
    <property type="molecule type" value="Genomic_DNA"/>
</dbReference>
<dbReference type="InterPro" id="IPR025597">
    <property type="entry name" value="DUF4345"/>
</dbReference>
<dbReference type="RefSeq" id="WP_329411167.1">
    <property type="nucleotide sequence ID" value="NZ_CP109149.1"/>
</dbReference>
<keyword evidence="1" id="KW-0472">Membrane</keyword>
<sequence length="121" mass="12645">MAIAVNTVIGVFFLAMGVYALAAPAALIRPFGIRLEQTEARYEIRAVYGGFGLAMAAMLAVAATHDGALRTGIMVTIGAALGGMAFGRIVSAILDERVAFYPNWFYCIIETVAAVALVSAA</sequence>
<dbReference type="Pfam" id="PF14248">
    <property type="entry name" value="DUF4345"/>
    <property type="match status" value="1"/>
</dbReference>
<proteinExistence type="predicted"/>
<feature type="transmembrane region" description="Helical" evidence="1">
    <location>
        <begin position="100"/>
        <end position="120"/>
    </location>
</feature>
<dbReference type="Proteomes" id="UP001432062">
    <property type="component" value="Chromosome"/>
</dbReference>
<accession>A0ABZ1YV50</accession>
<reference evidence="2" key="1">
    <citation type="submission" date="2022-10" db="EMBL/GenBank/DDBJ databases">
        <title>The complete genomes of actinobacterial strains from the NBC collection.</title>
        <authorList>
            <person name="Joergensen T.S."/>
            <person name="Alvarez Arevalo M."/>
            <person name="Sterndorff E.B."/>
            <person name="Faurdal D."/>
            <person name="Vuksanovic O."/>
            <person name="Mourched A.-S."/>
            <person name="Charusanti P."/>
            <person name="Shaw S."/>
            <person name="Blin K."/>
            <person name="Weber T."/>
        </authorList>
    </citation>
    <scope>NUCLEOTIDE SEQUENCE</scope>
    <source>
        <strain evidence="2">NBC_01482</strain>
    </source>
</reference>
<gene>
    <name evidence="2" type="ORF">OG563_02310</name>
</gene>